<dbReference type="Gene3D" id="3.90.960.10">
    <property type="entry name" value="YbaK/aminoacyl-tRNA synthetase-associated domain"/>
    <property type="match status" value="1"/>
</dbReference>
<evidence type="ECO:0000313" key="3">
    <source>
        <dbReference type="EMBL" id="PIP86368.1"/>
    </source>
</evidence>
<sequence>MLGTMDIYQTLDFLRIKYKVYRHRPVFTVKESLLHKDEVPGERSKSLLMRNKNKSAYYLVIISGEKRIDQNELQKNLKESRLSFASPEELRQKLGTTPGSVSPYALINNKEKDVLVLIDEDLLKKERVYFHPETNSKTLETSSRNFKRYLESLQNKVVYKKF</sequence>
<dbReference type="PANTHER" id="PTHR31423">
    <property type="entry name" value="YBAK DOMAIN-CONTAINING PROTEIN"/>
    <property type="match status" value="1"/>
</dbReference>
<dbReference type="InterPro" id="IPR036754">
    <property type="entry name" value="YbaK/aa-tRNA-synt-asso_dom_sf"/>
</dbReference>
<dbReference type="GO" id="GO:0002161">
    <property type="term" value="F:aminoacyl-tRNA deacylase activity"/>
    <property type="evidence" value="ECO:0007669"/>
    <property type="project" value="InterPro"/>
</dbReference>
<evidence type="ECO:0000256" key="1">
    <source>
        <dbReference type="ARBA" id="ARBA00010201"/>
    </source>
</evidence>
<dbReference type="PANTHER" id="PTHR31423:SF3">
    <property type="entry name" value="PROLYL-TRNA SYNTHETASE ASSOCIATED DOMAIN-CONTAINING PROTEIN 1-RELATED"/>
    <property type="match status" value="1"/>
</dbReference>
<name>A0A2H0DWX5_9BACT</name>
<dbReference type="Proteomes" id="UP000231276">
    <property type="component" value="Unassembled WGS sequence"/>
</dbReference>
<dbReference type="SUPFAM" id="SSF55826">
    <property type="entry name" value="YbaK/ProRS associated domain"/>
    <property type="match status" value="1"/>
</dbReference>
<dbReference type="EMBL" id="PCTS01000034">
    <property type="protein sequence ID" value="PIP86368.1"/>
    <property type="molecule type" value="Genomic_DNA"/>
</dbReference>
<gene>
    <name evidence="3" type="ORF">COW82_02620</name>
</gene>
<reference evidence="3 4" key="1">
    <citation type="submission" date="2017-09" db="EMBL/GenBank/DDBJ databases">
        <title>Depth-based differentiation of microbial function through sediment-hosted aquifers and enrichment of novel symbionts in the deep terrestrial subsurface.</title>
        <authorList>
            <person name="Probst A.J."/>
            <person name="Ladd B."/>
            <person name="Jarett J.K."/>
            <person name="Geller-Mcgrath D.E."/>
            <person name="Sieber C.M."/>
            <person name="Emerson J.B."/>
            <person name="Anantharaman K."/>
            <person name="Thomas B.C."/>
            <person name="Malmstrom R."/>
            <person name="Stieglmeier M."/>
            <person name="Klingl A."/>
            <person name="Woyke T."/>
            <person name="Ryan C.M."/>
            <person name="Banfield J.F."/>
        </authorList>
    </citation>
    <scope>NUCLEOTIDE SEQUENCE [LARGE SCALE GENOMIC DNA]</scope>
    <source>
        <strain evidence="3">CG22_combo_CG10-13_8_21_14_all_43_18</strain>
    </source>
</reference>
<dbReference type="CDD" id="cd04335">
    <property type="entry name" value="PrdX_deacylase"/>
    <property type="match status" value="1"/>
</dbReference>
<dbReference type="InterPro" id="IPR040285">
    <property type="entry name" value="ProX/PRXD1"/>
</dbReference>
<dbReference type="Pfam" id="PF04073">
    <property type="entry name" value="tRNA_edit"/>
    <property type="match status" value="1"/>
</dbReference>
<feature type="domain" description="YbaK/aminoacyl-tRNA synthetase-associated" evidence="2">
    <location>
        <begin position="23"/>
        <end position="147"/>
    </location>
</feature>
<accession>A0A2H0DWX5</accession>
<organism evidence="3 4">
    <name type="scientific">Candidatus Campbellbacteria bacterium CG22_combo_CG10-13_8_21_14_all_43_18</name>
    <dbReference type="NCBI Taxonomy" id="1974530"/>
    <lineage>
        <taxon>Bacteria</taxon>
        <taxon>Candidatus Campbelliibacteriota</taxon>
    </lineage>
</organism>
<comment type="caution">
    <text evidence="3">The sequence shown here is derived from an EMBL/GenBank/DDBJ whole genome shotgun (WGS) entry which is preliminary data.</text>
</comment>
<dbReference type="InterPro" id="IPR007214">
    <property type="entry name" value="YbaK/aa-tRNA-synth-assoc-dom"/>
</dbReference>
<evidence type="ECO:0000259" key="2">
    <source>
        <dbReference type="Pfam" id="PF04073"/>
    </source>
</evidence>
<evidence type="ECO:0000313" key="4">
    <source>
        <dbReference type="Proteomes" id="UP000231276"/>
    </source>
</evidence>
<proteinExistence type="inferred from homology"/>
<protein>
    <submittedName>
        <fullName evidence="3">Aminoacyl-tRNA deacylase</fullName>
    </submittedName>
</protein>
<dbReference type="AlphaFoldDB" id="A0A2H0DWX5"/>
<comment type="similarity">
    <text evidence="1">Belongs to the PRORSD1 family.</text>
</comment>